<protein>
    <recommendedName>
        <fullName evidence="4">PDZ domain-containing protein</fullName>
    </recommendedName>
</protein>
<dbReference type="GO" id="GO:0098887">
    <property type="term" value="P:neurotransmitter receptor transport, endosome to postsynaptic membrane"/>
    <property type="evidence" value="ECO:0007669"/>
    <property type="project" value="TreeGrafter"/>
</dbReference>
<reference evidence="5 6" key="1">
    <citation type="journal article" date="2024" name="BMC Genomics">
        <title>Genome assembly of redclaw crayfish (Cherax quadricarinatus) provides insights into its immune adaptation and hypoxia tolerance.</title>
        <authorList>
            <person name="Liu Z."/>
            <person name="Zheng J."/>
            <person name="Li H."/>
            <person name="Fang K."/>
            <person name="Wang S."/>
            <person name="He J."/>
            <person name="Zhou D."/>
            <person name="Weng S."/>
            <person name="Chi M."/>
            <person name="Gu Z."/>
            <person name="He J."/>
            <person name="Li F."/>
            <person name="Wang M."/>
        </authorList>
    </citation>
    <scope>NUCLEOTIDE SEQUENCE [LARGE SCALE GENOMIC DNA]</scope>
    <source>
        <strain evidence="5">ZL_2023a</strain>
    </source>
</reference>
<dbReference type="PANTHER" id="PTHR46227">
    <property type="entry name" value="GLUTAMATE RECEPTOR-INTERACTING PROTEIN GRIP"/>
    <property type="match status" value="1"/>
</dbReference>
<evidence type="ECO:0000256" key="3">
    <source>
        <dbReference type="ARBA" id="ARBA00022737"/>
    </source>
</evidence>
<dbReference type="Gene3D" id="2.30.42.10">
    <property type="match status" value="1"/>
</dbReference>
<dbReference type="InterPro" id="IPR001478">
    <property type="entry name" value="PDZ"/>
</dbReference>
<dbReference type="InterPro" id="IPR036034">
    <property type="entry name" value="PDZ_sf"/>
</dbReference>
<organism evidence="5 6">
    <name type="scientific">Cherax quadricarinatus</name>
    <name type="common">Australian red claw crayfish</name>
    <dbReference type="NCBI Taxonomy" id="27406"/>
    <lineage>
        <taxon>Eukaryota</taxon>
        <taxon>Metazoa</taxon>
        <taxon>Ecdysozoa</taxon>
        <taxon>Arthropoda</taxon>
        <taxon>Crustacea</taxon>
        <taxon>Multicrustacea</taxon>
        <taxon>Malacostraca</taxon>
        <taxon>Eumalacostraca</taxon>
        <taxon>Eucarida</taxon>
        <taxon>Decapoda</taxon>
        <taxon>Pleocyemata</taxon>
        <taxon>Astacidea</taxon>
        <taxon>Parastacoidea</taxon>
        <taxon>Parastacidae</taxon>
        <taxon>Cherax</taxon>
    </lineage>
</organism>
<dbReference type="EMBL" id="JARKIK010000024">
    <property type="protein sequence ID" value="KAK8743619.1"/>
    <property type="molecule type" value="Genomic_DNA"/>
</dbReference>
<dbReference type="PANTHER" id="PTHR46227:SF2">
    <property type="entry name" value="FI03335P"/>
    <property type="match status" value="1"/>
</dbReference>
<keyword evidence="6" id="KW-1185">Reference proteome</keyword>
<proteinExistence type="predicted"/>
<evidence type="ECO:0000313" key="5">
    <source>
        <dbReference type="EMBL" id="KAK8743619.1"/>
    </source>
</evidence>
<keyword evidence="3" id="KW-0677">Repeat</keyword>
<dbReference type="Pfam" id="PF00595">
    <property type="entry name" value="PDZ"/>
    <property type="match status" value="1"/>
</dbReference>
<dbReference type="SMART" id="SM00228">
    <property type="entry name" value="PDZ"/>
    <property type="match status" value="1"/>
</dbReference>
<dbReference type="Proteomes" id="UP001445076">
    <property type="component" value="Unassembled WGS sequence"/>
</dbReference>
<dbReference type="SUPFAM" id="SSF50156">
    <property type="entry name" value="PDZ domain-like"/>
    <property type="match status" value="1"/>
</dbReference>
<feature type="domain" description="PDZ" evidence="4">
    <location>
        <begin position="48"/>
        <end position="104"/>
    </location>
</feature>
<name>A0AAW0XT34_CHEQU</name>
<accession>A0AAW0XT34</accession>
<dbReference type="AlphaFoldDB" id="A0AAW0XT34"/>
<sequence length="107" mass="11674">MSTPAKTEGHTAATMLKKLKRMSSVSLPDFLASRIRKRGVDKGHRARVTNLRPGSPAHRSDALSVGDYILAVNGIRTHSLSHAQIVSLLKNSGEKVDLEVEYEIPNS</sequence>
<feature type="non-terminal residue" evidence="5">
    <location>
        <position position="107"/>
    </location>
</feature>
<evidence type="ECO:0000313" key="6">
    <source>
        <dbReference type="Proteomes" id="UP001445076"/>
    </source>
</evidence>
<gene>
    <name evidence="5" type="ORF">OTU49_001165</name>
</gene>
<evidence type="ECO:0000256" key="1">
    <source>
        <dbReference type="ARBA" id="ARBA00004496"/>
    </source>
</evidence>
<comment type="caution">
    <text evidence="5">The sequence shown here is derived from an EMBL/GenBank/DDBJ whole genome shotgun (WGS) entry which is preliminary data.</text>
</comment>
<dbReference type="InterPro" id="IPR043545">
    <property type="entry name" value="GRIP1/2"/>
</dbReference>
<dbReference type="GO" id="GO:0005737">
    <property type="term" value="C:cytoplasm"/>
    <property type="evidence" value="ECO:0007669"/>
    <property type="project" value="UniProtKB-SubCell"/>
</dbReference>
<evidence type="ECO:0000259" key="4">
    <source>
        <dbReference type="PROSITE" id="PS50106"/>
    </source>
</evidence>
<evidence type="ECO:0000256" key="2">
    <source>
        <dbReference type="ARBA" id="ARBA00022490"/>
    </source>
</evidence>
<dbReference type="PROSITE" id="PS50106">
    <property type="entry name" value="PDZ"/>
    <property type="match status" value="1"/>
</dbReference>
<comment type="subcellular location">
    <subcellularLocation>
        <location evidence="1">Cytoplasm</location>
    </subcellularLocation>
</comment>
<keyword evidence="2" id="KW-0963">Cytoplasm</keyword>